<dbReference type="Pfam" id="PF07820">
    <property type="entry name" value="TraC"/>
    <property type="match status" value="1"/>
</dbReference>
<reference evidence="2" key="1">
    <citation type="submission" date="2020-11" db="EMBL/GenBank/DDBJ databases">
        <title>Complete genome sequence of a novel pathogenic Methylobacterium strain isolated from rice in Vietnam.</title>
        <authorList>
            <person name="Lai K."/>
            <person name="Okazaki S."/>
            <person name="Higashi K."/>
            <person name="Mori H."/>
            <person name="Toyoda A."/>
            <person name="Kurokawa K."/>
        </authorList>
    </citation>
    <scope>NUCLEOTIDE SEQUENCE</scope>
    <source>
        <strain evidence="2">VL1</strain>
        <plasmid evidence="2">pVL1_3</plasmid>
    </source>
</reference>
<accession>A0A8H9CAB7</accession>
<dbReference type="EMBL" id="AP024148">
    <property type="protein sequence ID" value="BCM87996.1"/>
    <property type="molecule type" value="Genomic_DNA"/>
</dbReference>
<dbReference type="KEGG" id="mind:mvi_64570"/>
<evidence type="ECO:0000313" key="3">
    <source>
        <dbReference type="Proteomes" id="UP000663508"/>
    </source>
</evidence>
<feature type="region of interest" description="Disordered" evidence="1">
    <location>
        <begin position="69"/>
        <end position="92"/>
    </location>
</feature>
<keyword evidence="2" id="KW-0614">Plasmid</keyword>
<geneLocation type="plasmid" evidence="2 3">
    <name>pVL1_3</name>
</geneLocation>
<protein>
    <recommendedName>
        <fullName evidence="4">Conjugal transfer protein TraC</fullName>
    </recommendedName>
</protein>
<gene>
    <name evidence="2" type="ORF">mvi_64570</name>
</gene>
<evidence type="ECO:0000313" key="2">
    <source>
        <dbReference type="EMBL" id="BCM87996.1"/>
    </source>
</evidence>
<evidence type="ECO:0008006" key="4">
    <source>
        <dbReference type="Google" id="ProtNLM"/>
    </source>
</evidence>
<sequence>MARVKSRAALLAEIEEATKRLKAHDKAEAERIGNLALKAGLASISMPEEVLLKAFEELAARFQAEYPAVAEPKTKGRRSAGPAQAGADVQAE</sequence>
<organism evidence="2 3">
    <name type="scientific">Methylobacterium indicum</name>
    <dbReference type="NCBI Taxonomy" id="1775910"/>
    <lineage>
        <taxon>Bacteria</taxon>
        <taxon>Pseudomonadati</taxon>
        <taxon>Pseudomonadota</taxon>
        <taxon>Alphaproteobacteria</taxon>
        <taxon>Hyphomicrobiales</taxon>
        <taxon>Methylobacteriaceae</taxon>
        <taxon>Methylobacterium</taxon>
    </lineage>
</organism>
<proteinExistence type="predicted"/>
<name>A0A8H9CAB7_9HYPH</name>
<evidence type="ECO:0000256" key="1">
    <source>
        <dbReference type="SAM" id="MobiDB-lite"/>
    </source>
</evidence>
<dbReference type="InterPro" id="IPR012930">
    <property type="entry name" value="TraC"/>
</dbReference>
<dbReference type="Proteomes" id="UP000663508">
    <property type="component" value="Plasmid pVL1_3"/>
</dbReference>
<dbReference type="AlphaFoldDB" id="A0A8H9CAB7"/>